<organism evidence="7 8">
    <name type="scientific">Saccoglossus kowalevskii</name>
    <name type="common">Acorn worm</name>
    <dbReference type="NCBI Taxonomy" id="10224"/>
    <lineage>
        <taxon>Eukaryota</taxon>
        <taxon>Metazoa</taxon>
        <taxon>Hemichordata</taxon>
        <taxon>Enteropneusta</taxon>
        <taxon>Harrimaniidae</taxon>
        <taxon>Saccoglossus</taxon>
    </lineage>
</organism>
<evidence type="ECO:0000259" key="6">
    <source>
        <dbReference type="PROSITE" id="PS51039"/>
    </source>
</evidence>
<protein>
    <submittedName>
        <fullName evidence="8">AN1-type zinc finger protein 5-like isoform X1</fullName>
    </submittedName>
</protein>
<dbReference type="PANTHER" id="PTHR10634">
    <property type="entry name" value="AN1-TYPE ZINC FINGER PROTEIN"/>
    <property type="match status" value="1"/>
</dbReference>
<dbReference type="SUPFAM" id="SSF57716">
    <property type="entry name" value="Glucocorticoid receptor-like (DNA-binding domain)"/>
    <property type="match status" value="1"/>
</dbReference>
<dbReference type="PANTHER" id="PTHR10634:SF149">
    <property type="entry name" value="AN1-TYPE DOMAIN-CONTAINING PROTEIN-RELATED"/>
    <property type="match status" value="1"/>
</dbReference>
<evidence type="ECO:0000256" key="1">
    <source>
        <dbReference type="ARBA" id="ARBA00022723"/>
    </source>
</evidence>
<dbReference type="PROSITE" id="PS51039">
    <property type="entry name" value="ZF_AN1"/>
    <property type="match status" value="1"/>
</dbReference>
<keyword evidence="1" id="KW-0479">Metal-binding</keyword>
<dbReference type="SMART" id="SM00154">
    <property type="entry name" value="ZnF_AN1"/>
    <property type="match status" value="1"/>
</dbReference>
<dbReference type="RefSeq" id="XP_002731051.1">
    <property type="nucleotide sequence ID" value="XM_002731005.2"/>
</dbReference>
<evidence type="ECO:0000313" key="8">
    <source>
        <dbReference type="RefSeq" id="XP_002731051.1"/>
    </source>
</evidence>
<evidence type="ECO:0000313" key="7">
    <source>
        <dbReference type="Proteomes" id="UP000694865"/>
    </source>
</evidence>
<dbReference type="Gene3D" id="4.10.1110.10">
    <property type="entry name" value="AN1-like Zinc finger"/>
    <property type="match status" value="1"/>
</dbReference>
<dbReference type="InterPro" id="IPR050652">
    <property type="entry name" value="AN1_A20_ZnFinger"/>
</dbReference>
<proteinExistence type="predicted"/>
<dbReference type="SMART" id="SM00259">
    <property type="entry name" value="ZnF_A20"/>
    <property type="match status" value="1"/>
</dbReference>
<feature type="domain" description="A20-type" evidence="5">
    <location>
        <begin position="8"/>
        <end position="42"/>
    </location>
</feature>
<keyword evidence="7" id="KW-1185">Reference proteome</keyword>
<dbReference type="GeneID" id="100366285"/>
<accession>A0ABM0GJ83</accession>
<dbReference type="Proteomes" id="UP000694865">
    <property type="component" value="Unplaced"/>
</dbReference>
<dbReference type="Pfam" id="PF01428">
    <property type="entry name" value="zf-AN1"/>
    <property type="match status" value="1"/>
</dbReference>
<keyword evidence="3" id="KW-0862">Zinc</keyword>
<dbReference type="InterPro" id="IPR035896">
    <property type="entry name" value="AN1-like_Znf"/>
</dbReference>
<dbReference type="Pfam" id="PF01754">
    <property type="entry name" value="zf-A20"/>
    <property type="match status" value="1"/>
</dbReference>
<dbReference type="PROSITE" id="PS51036">
    <property type="entry name" value="ZF_A20"/>
    <property type="match status" value="1"/>
</dbReference>
<gene>
    <name evidence="8" type="primary">LOC100366285</name>
</gene>
<evidence type="ECO:0000259" key="5">
    <source>
        <dbReference type="PROSITE" id="PS51036"/>
    </source>
</evidence>
<dbReference type="Gene3D" id="1.20.5.4770">
    <property type="match status" value="1"/>
</dbReference>
<evidence type="ECO:0000256" key="3">
    <source>
        <dbReference type="ARBA" id="ARBA00022833"/>
    </source>
</evidence>
<dbReference type="SUPFAM" id="SSF118310">
    <property type="entry name" value="AN1-like Zinc finger"/>
    <property type="match status" value="1"/>
</dbReference>
<dbReference type="InterPro" id="IPR000058">
    <property type="entry name" value="Znf_AN1"/>
</dbReference>
<evidence type="ECO:0000256" key="2">
    <source>
        <dbReference type="ARBA" id="ARBA00022771"/>
    </source>
</evidence>
<name>A0ABM0GJ83_SACKO</name>
<reference evidence="8" key="1">
    <citation type="submission" date="2025-08" db="UniProtKB">
        <authorList>
            <consortium name="RefSeq"/>
        </authorList>
    </citation>
    <scope>IDENTIFICATION</scope>
    <source>
        <tissue evidence="8">Testes</tissue>
    </source>
</reference>
<evidence type="ECO:0000256" key="4">
    <source>
        <dbReference type="PROSITE-ProRule" id="PRU00449"/>
    </source>
</evidence>
<dbReference type="InterPro" id="IPR002653">
    <property type="entry name" value="Znf_A20"/>
</dbReference>
<keyword evidence="2 4" id="KW-0863">Zinc-finger</keyword>
<sequence>MERQEQQSSQPMLCRNGCGFYGCPATEGMCSKCYKDTLKRKQNSSQATGRVSPSQALTGANLSAVAAAAVATTTTTSVNEVPITSTNNTMVTDTPLPDGAAAATVCLDDSLDSPSTSAGSSSDEKDNEKKTKKRNRCYACRKKVGLTGFECRCGGLYCSLHRYSDKHGCSFDYRAEGQEQIRKNNPVVVGEKIQKI</sequence>
<feature type="domain" description="AN1-type" evidence="6">
    <location>
        <begin position="131"/>
        <end position="177"/>
    </location>
</feature>